<keyword evidence="1" id="KW-1133">Transmembrane helix</keyword>
<proteinExistence type="predicted"/>
<evidence type="ECO:0000313" key="2">
    <source>
        <dbReference type="EMBL" id="KII84638.1"/>
    </source>
</evidence>
<dbReference type="OrthoDB" id="3341077at2759"/>
<keyword evidence="1" id="KW-0812">Transmembrane</keyword>
<feature type="transmembrane region" description="Helical" evidence="1">
    <location>
        <begin position="164"/>
        <end position="184"/>
    </location>
</feature>
<feature type="transmembrane region" description="Helical" evidence="1">
    <location>
        <begin position="43"/>
        <end position="64"/>
    </location>
</feature>
<keyword evidence="3" id="KW-1185">Reference proteome</keyword>
<feature type="transmembrane region" description="Helical" evidence="1">
    <location>
        <begin position="119"/>
        <end position="144"/>
    </location>
</feature>
<dbReference type="HOGENOM" id="CLU_044614_2_2_1"/>
<feature type="transmembrane region" description="Helical" evidence="1">
    <location>
        <begin position="236"/>
        <end position="254"/>
    </location>
</feature>
<evidence type="ECO:0000313" key="3">
    <source>
        <dbReference type="Proteomes" id="UP000053263"/>
    </source>
</evidence>
<feature type="transmembrane region" description="Helical" evidence="1">
    <location>
        <begin position="12"/>
        <end position="36"/>
    </location>
</feature>
<protein>
    <submittedName>
        <fullName evidence="2">Uncharacterized protein</fullName>
    </submittedName>
</protein>
<feature type="transmembrane region" description="Helical" evidence="1">
    <location>
        <begin position="204"/>
        <end position="230"/>
    </location>
</feature>
<name>A0A0C9T8S5_PLICR</name>
<dbReference type="EMBL" id="KN832570">
    <property type="protein sequence ID" value="KII84638.1"/>
    <property type="molecule type" value="Genomic_DNA"/>
</dbReference>
<reference evidence="2 3" key="1">
    <citation type="submission" date="2014-06" db="EMBL/GenBank/DDBJ databases">
        <title>Evolutionary Origins and Diversification of the Mycorrhizal Mutualists.</title>
        <authorList>
            <consortium name="DOE Joint Genome Institute"/>
            <consortium name="Mycorrhizal Genomics Consortium"/>
            <person name="Kohler A."/>
            <person name="Kuo A."/>
            <person name="Nagy L.G."/>
            <person name="Floudas D."/>
            <person name="Copeland A."/>
            <person name="Barry K.W."/>
            <person name="Cichocki N."/>
            <person name="Veneault-Fourrey C."/>
            <person name="LaButti K."/>
            <person name="Lindquist E.A."/>
            <person name="Lipzen A."/>
            <person name="Lundell T."/>
            <person name="Morin E."/>
            <person name="Murat C."/>
            <person name="Riley R."/>
            <person name="Ohm R."/>
            <person name="Sun H."/>
            <person name="Tunlid A."/>
            <person name="Henrissat B."/>
            <person name="Grigoriev I.V."/>
            <person name="Hibbett D.S."/>
            <person name="Martin F."/>
        </authorList>
    </citation>
    <scope>NUCLEOTIDE SEQUENCE [LARGE SCALE GENOMIC DNA]</scope>
    <source>
        <strain evidence="2 3">FD-325 SS-3</strain>
    </source>
</reference>
<dbReference type="Proteomes" id="UP000053263">
    <property type="component" value="Unassembled WGS sequence"/>
</dbReference>
<dbReference type="AlphaFoldDB" id="A0A0C9T8S5"/>
<accession>A0A0C9T8S5</accession>
<sequence length="350" mass="38030">MPFSADQGAFLGFVVEAIIYGMYTVLFALALTVLLGRPNGKPINAALTIATCLLFACCTAHFGLNFSNKYKGLILEPGVVSISNETTELFADDVLFSITDFLGQCILIYRCWRLWGERYSVVALPVVLALASVACAMAGLGILFETAPTAPFAPASVAPLGTTAFALSLCLNFLVTLLIVGRIWHISQQTRILQSYTTRNRTRVAMGVLIESGMLFLAVQLVFVVLFAIGHPAQNVVVPAALQIYGIAPTLLIVRVRMGSSYDPEARESIGTIDLSRTPHGAVPIRRNVRPGLMELLSISSEENTSRKGSSAFSSVRFNNDIQNPYDHHRDRSRESSQINIELGPVAMAF</sequence>
<organism evidence="2 3">
    <name type="scientific">Plicaturopsis crispa FD-325 SS-3</name>
    <dbReference type="NCBI Taxonomy" id="944288"/>
    <lineage>
        <taxon>Eukaryota</taxon>
        <taxon>Fungi</taxon>
        <taxon>Dikarya</taxon>
        <taxon>Basidiomycota</taxon>
        <taxon>Agaricomycotina</taxon>
        <taxon>Agaricomycetes</taxon>
        <taxon>Agaricomycetidae</taxon>
        <taxon>Amylocorticiales</taxon>
        <taxon>Amylocorticiaceae</taxon>
        <taxon>Plicatura</taxon>
        <taxon>Plicaturopsis crispa</taxon>
    </lineage>
</organism>
<gene>
    <name evidence="2" type="ORF">PLICRDRAFT_355567</name>
</gene>
<evidence type="ECO:0000256" key="1">
    <source>
        <dbReference type="SAM" id="Phobius"/>
    </source>
</evidence>
<keyword evidence="1" id="KW-0472">Membrane</keyword>